<protein>
    <submittedName>
        <fullName evidence="3">Uncharacterized protein LOC115628127</fullName>
    </submittedName>
</protein>
<sequence length="120" mass="13195">MLNNECVEQLNAAEGRLNYGFDKIKLNIYKADMGSLCNLAENANTIEPPSEDEMEVDVDEPSGDLQDEISTDSDYGDVLGRFYTERELLEDNSGEADATLTEERADKSDDAGPPDKPASQ</sequence>
<dbReference type="AlphaFoldDB" id="A0A6J2TTQ9"/>
<feature type="compositionally biased region" description="Basic and acidic residues" evidence="1">
    <location>
        <begin position="101"/>
        <end position="110"/>
    </location>
</feature>
<evidence type="ECO:0000313" key="3">
    <source>
        <dbReference type="RefSeq" id="XP_030379966.1"/>
    </source>
</evidence>
<keyword evidence="2" id="KW-1185">Reference proteome</keyword>
<organism evidence="2 3">
    <name type="scientific">Drosophila lebanonensis</name>
    <name type="common">Fruit fly</name>
    <name type="synonym">Scaptodrosophila lebanonensis</name>
    <dbReference type="NCBI Taxonomy" id="7225"/>
    <lineage>
        <taxon>Eukaryota</taxon>
        <taxon>Metazoa</taxon>
        <taxon>Ecdysozoa</taxon>
        <taxon>Arthropoda</taxon>
        <taxon>Hexapoda</taxon>
        <taxon>Insecta</taxon>
        <taxon>Pterygota</taxon>
        <taxon>Neoptera</taxon>
        <taxon>Endopterygota</taxon>
        <taxon>Diptera</taxon>
        <taxon>Brachycera</taxon>
        <taxon>Muscomorpha</taxon>
        <taxon>Ephydroidea</taxon>
        <taxon>Drosophilidae</taxon>
        <taxon>Scaptodrosophila</taxon>
    </lineage>
</organism>
<dbReference type="GeneID" id="115628127"/>
<name>A0A6J2TTQ9_DROLE</name>
<accession>A0A6J2TTQ9</accession>
<evidence type="ECO:0000256" key="1">
    <source>
        <dbReference type="SAM" id="MobiDB-lite"/>
    </source>
</evidence>
<evidence type="ECO:0000313" key="2">
    <source>
        <dbReference type="Proteomes" id="UP000504634"/>
    </source>
</evidence>
<dbReference type="OrthoDB" id="8069644at2759"/>
<dbReference type="RefSeq" id="XP_030379966.1">
    <property type="nucleotide sequence ID" value="XM_030524106.1"/>
</dbReference>
<feature type="region of interest" description="Disordered" evidence="1">
    <location>
        <begin position="43"/>
        <end position="120"/>
    </location>
</feature>
<feature type="compositionally biased region" description="Acidic residues" evidence="1">
    <location>
        <begin position="49"/>
        <end position="75"/>
    </location>
</feature>
<reference evidence="3" key="1">
    <citation type="submission" date="2025-08" db="UniProtKB">
        <authorList>
            <consortium name="RefSeq"/>
        </authorList>
    </citation>
    <scope>IDENTIFICATION</scope>
    <source>
        <strain evidence="3">11010-0011.00</strain>
        <tissue evidence="3">Whole body</tissue>
    </source>
</reference>
<proteinExistence type="predicted"/>
<dbReference type="Proteomes" id="UP000504634">
    <property type="component" value="Unplaced"/>
</dbReference>
<gene>
    <name evidence="3" type="primary">LOC115628127</name>
</gene>